<accession>A0A0G3BL30</accession>
<gene>
    <name evidence="2" type="ORF">AAW51_3416</name>
</gene>
<dbReference type="PROSITE" id="PS51257">
    <property type="entry name" value="PROKAR_LIPOPROTEIN"/>
    <property type="match status" value="1"/>
</dbReference>
<proteinExistence type="predicted"/>
<protein>
    <recommendedName>
        <fullName evidence="4">Lipoprotein</fullName>
    </recommendedName>
</protein>
<keyword evidence="3" id="KW-1185">Reference proteome</keyword>
<reference evidence="2 3" key="1">
    <citation type="submission" date="2015-05" db="EMBL/GenBank/DDBJ databases">
        <authorList>
            <person name="Tang B."/>
            <person name="Yu Y."/>
        </authorList>
    </citation>
    <scope>NUCLEOTIDE SEQUENCE [LARGE SCALE GENOMIC DNA]</scope>
    <source>
        <strain evidence="2 3">DSM 7029</strain>
    </source>
</reference>
<feature type="region of interest" description="Disordered" evidence="1">
    <location>
        <begin position="172"/>
        <end position="193"/>
    </location>
</feature>
<evidence type="ECO:0000256" key="1">
    <source>
        <dbReference type="SAM" id="MobiDB-lite"/>
    </source>
</evidence>
<dbReference type="EMBL" id="CP011371">
    <property type="protein sequence ID" value="AKJ30107.1"/>
    <property type="molecule type" value="Genomic_DNA"/>
</dbReference>
<evidence type="ECO:0008006" key="4">
    <source>
        <dbReference type="Google" id="ProtNLM"/>
    </source>
</evidence>
<sequence>MDGTGRASRWAASMSSGGAKLGSVVVAALALTACPAKPTDGSWAAFNGFYPGMSLQDAKGAGAINCKETSSISKEVQCDIPPHRRALGPFNARSARLVFYISNQHRLSRMFVHFHGPHFNALCHAAAEIYGAPVIGSGYFWYRAGTPADIELPMRGSSGDPTRTFMEFRYEPELADPKNDPPYASERGCLPAE</sequence>
<evidence type="ECO:0000313" key="2">
    <source>
        <dbReference type="EMBL" id="AKJ30107.1"/>
    </source>
</evidence>
<dbReference type="Proteomes" id="UP000035352">
    <property type="component" value="Chromosome"/>
</dbReference>
<dbReference type="AlphaFoldDB" id="A0A0G3BL30"/>
<evidence type="ECO:0000313" key="3">
    <source>
        <dbReference type="Proteomes" id="UP000035352"/>
    </source>
</evidence>
<dbReference type="KEGG" id="pbh:AAW51_3416"/>
<name>A0A0G3BL30_9BURK</name>
<dbReference type="STRING" id="413882.AAW51_3416"/>
<organism evidence="2 3">
    <name type="scientific">Caldimonas brevitalea</name>
    <dbReference type="NCBI Taxonomy" id="413882"/>
    <lineage>
        <taxon>Bacteria</taxon>
        <taxon>Pseudomonadati</taxon>
        <taxon>Pseudomonadota</taxon>
        <taxon>Betaproteobacteria</taxon>
        <taxon>Burkholderiales</taxon>
        <taxon>Sphaerotilaceae</taxon>
        <taxon>Caldimonas</taxon>
    </lineage>
</organism>